<keyword evidence="1" id="KW-0812">Transmembrane</keyword>
<dbReference type="Proteomes" id="UP000295221">
    <property type="component" value="Unassembled WGS sequence"/>
</dbReference>
<reference evidence="2 3" key="1">
    <citation type="submission" date="2019-03" db="EMBL/GenBank/DDBJ databases">
        <title>Genomic Encyclopedia of Type Strains, Phase IV (KMG-IV): sequencing the most valuable type-strain genomes for metagenomic binning, comparative biology and taxonomic classification.</title>
        <authorList>
            <person name="Goeker M."/>
        </authorList>
    </citation>
    <scope>NUCLEOTIDE SEQUENCE [LARGE SCALE GENOMIC DNA]</scope>
    <source>
        <strain evidence="2 3">DSM 24179</strain>
    </source>
</reference>
<keyword evidence="1" id="KW-0472">Membrane</keyword>
<name>A0A4V2RWH2_9BACT</name>
<feature type="transmembrane region" description="Helical" evidence="1">
    <location>
        <begin position="12"/>
        <end position="31"/>
    </location>
</feature>
<dbReference type="EMBL" id="SLWK01000005">
    <property type="protein sequence ID" value="TCO08336.1"/>
    <property type="molecule type" value="Genomic_DNA"/>
</dbReference>
<accession>A0A4V2RWH2</accession>
<proteinExistence type="predicted"/>
<dbReference type="OrthoDB" id="9947868at2"/>
<keyword evidence="3" id="KW-1185">Reference proteome</keyword>
<evidence type="ECO:0000313" key="2">
    <source>
        <dbReference type="EMBL" id="TCO08336.1"/>
    </source>
</evidence>
<organism evidence="2 3">
    <name type="scientific">Natronoflexus pectinivorans</name>
    <dbReference type="NCBI Taxonomy" id="682526"/>
    <lineage>
        <taxon>Bacteria</taxon>
        <taxon>Pseudomonadati</taxon>
        <taxon>Bacteroidota</taxon>
        <taxon>Bacteroidia</taxon>
        <taxon>Marinilabiliales</taxon>
        <taxon>Marinilabiliaceae</taxon>
        <taxon>Natronoflexus</taxon>
    </lineage>
</organism>
<protein>
    <submittedName>
        <fullName evidence="2">Uncharacterized protein</fullName>
    </submittedName>
</protein>
<keyword evidence="1" id="KW-1133">Transmembrane helix</keyword>
<gene>
    <name evidence="2" type="ORF">EV194_105140</name>
</gene>
<evidence type="ECO:0000313" key="3">
    <source>
        <dbReference type="Proteomes" id="UP000295221"/>
    </source>
</evidence>
<dbReference type="AlphaFoldDB" id="A0A4V2RWH2"/>
<dbReference type="RefSeq" id="WP_132433626.1">
    <property type="nucleotide sequence ID" value="NZ_SLWK01000005.1"/>
</dbReference>
<sequence length="63" mass="7137">MNTKASFFINKTQIVIDIFIVLALINYFVKVLPYQDVLIGAAIILGSVNFFLNAVFARKKDKK</sequence>
<feature type="transmembrane region" description="Helical" evidence="1">
    <location>
        <begin position="37"/>
        <end position="57"/>
    </location>
</feature>
<evidence type="ECO:0000256" key="1">
    <source>
        <dbReference type="SAM" id="Phobius"/>
    </source>
</evidence>
<comment type="caution">
    <text evidence="2">The sequence shown here is derived from an EMBL/GenBank/DDBJ whole genome shotgun (WGS) entry which is preliminary data.</text>
</comment>